<name>A0ABR8MNL0_9BACL</name>
<feature type="domain" description="Non-reducing end beta-L-arabinofuranosidase-like GH127 catalytic" evidence="1">
    <location>
        <begin position="13"/>
        <end position="427"/>
    </location>
</feature>
<proteinExistence type="predicted"/>
<dbReference type="InterPro" id="IPR049049">
    <property type="entry name" value="Beta-AFase-like_GH127_C"/>
</dbReference>
<dbReference type="InterPro" id="IPR049046">
    <property type="entry name" value="Beta-AFase-like_GH127_middle"/>
</dbReference>
<reference evidence="4 5" key="1">
    <citation type="submission" date="2020-09" db="EMBL/GenBank/DDBJ databases">
        <title>Paenibacillus sp. strain PR3 16S rRNA gene Genome sequencing and assembly.</title>
        <authorList>
            <person name="Kim J."/>
        </authorList>
    </citation>
    <scope>NUCLEOTIDE SEQUENCE [LARGE SCALE GENOMIC DNA]</scope>
    <source>
        <strain evidence="4 5">PR3</strain>
    </source>
</reference>
<dbReference type="RefSeq" id="WP_191201877.1">
    <property type="nucleotide sequence ID" value="NZ_JACXZA010000001.1"/>
</dbReference>
<evidence type="ECO:0000259" key="1">
    <source>
        <dbReference type="Pfam" id="PF07944"/>
    </source>
</evidence>
<dbReference type="InterPro" id="IPR049174">
    <property type="entry name" value="Beta-AFase-like"/>
</dbReference>
<dbReference type="SUPFAM" id="SSF48208">
    <property type="entry name" value="Six-hairpin glycosidases"/>
    <property type="match status" value="1"/>
</dbReference>
<gene>
    <name evidence="4" type="ORF">H8B09_02410</name>
</gene>
<evidence type="ECO:0000259" key="3">
    <source>
        <dbReference type="Pfam" id="PF20737"/>
    </source>
</evidence>
<dbReference type="Pfam" id="PF07944">
    <property type="entry name" value="Beta-AFase-like_GH127_cat"/>
    <property type="match status" value="1"/>
</dbReference>
<dbReference type="GO" id="GO:0016787">
    <property type="term" value="F:hydrolase activity"/>
    <property type="evidence" value="ECO:0007669"/>
    <property type="project" value="UniProtKB-KW"/>
</dbReference>
<accession>A0ABR8MNL0</accession>
<dbReference type="InterPro" id="IPR012341">
    <property type="entry name" value="6hp_glycosidase-like_sf"/>
</dbReference>
<organism evidence="4 5">
    <name type="scientific">Paenibacillus terricola</name>
    <dbReference type="NCBI Taxonomy" id="2763503"/>
    <lineage>
        <taxon>Bacteria</taxon>
        <taxon>Bacillati</taxon>
        <taxon>Bacillota</taxon>
        <taxon>Bacilli</taxon>
        <taxon>Bacillales</taxon>
        <taxon>Paenibacillaceae</taxon>
        <taxon>Paenibacillus</taxon>
    </lineage>
</organism>
<keyword evidence="4" id="KW-0378">Hydrolase</keyword>
<dbReference type="EMBL" id="JACXZA010000001">
    <property type="protein sequence ID" value="MBD3917592.1"/>
    <property type="molecule type" value="Genomic_DNA"/>
</dbReference>
<dbReference type="PANTHER" id="PTHR43465:SF2">
    <property type="entry name" value="DUF1680 DOMAIN PROTEIN (AFU_ORTHOLOGUE AFUA_1G08910)"/>
    <property type="match status" value="1"/>
</dbReference>
<keyword evidence="5" id="KW-1185">Reference proteome</keyword>
<dbReference type="InterPro" id="IPR012878">
    <property type="entry name" value="Beta-AFase-like_GH127_cat"/>
</dbReference>
<dbReference type="InterPro" id="IPR008928">
    <property type="entry name" value="6-hairpin_glycosidase_sf"/>
</dbReference>
<dbReference type="Proteomes" id="UP000609346">
    <property type="component" value="Unassembled WGS sequence"/>
</dbReference>
<evidence type="ECO:0000313" key="5">
    <source>
        <dbReference type="Proteomes" id="UP000609346"/>
    </source>
</evidence>
<feature type="domain" description="Non-reducing end beta-L-arabinofuranosidase-like GH127 C-terminal" evidence="3">
    <location>
        <begin position="535"/>
        <end position="650"/>
    </location>
</feature>
<feature type="domain" description="Non-reducing end beta-L-arabinofuranosidase-like GH127 middle" evidence="2">
    <location>
        <begin position="437"/>
        <end position="533"/>
    </location>
</feature>
<dbReference type="Gene3D" id="1.50.10.10">
    <property type="match status" value="1"/>
</dbReference>
<comment type="caution">
    <text evidence="4">The sequence shown here is derived from an EMBL/GenBank/DDBJ whole genome shotgun (WGS) entry which is preliminary data.</text>
</comment>
<evidence type="ECO:0000259" key="2">
    <source>
        <dbReference type="Pfam" id="PF20736"/>
    </source>
</evidence>
<evidence type="ECO:0000313" key="4">
    <source>
        <dbReference type="EMBL" id="MBD3917592.1"/>
    </source>
</evidence>
<dbReference type="Pfam" id="PF20736">
    <property type="entry name" value="Glyco_hydro127M"/>
    <property type="match status" value="1"/>
</dbReference>
<sequence length="652" mass="73817">MTISPTKFIPLRNIRIEDRFWSEYVRLVREVVVPYQWRALNDEVPEAEPSHAVHNFKIAAGQASGEFEGMVFQDSDVAKWLEAAAYLLETKPDAELESLADGMIDIIECAQQPDGYLNTYFTIKEPGQRWTNLAECHELYCAGHLIEAAVAYYRATGKRKLLDIVCRLADHIDSVFGPEPEKLKGYDGHQEIELALVKLYQATGEERYLRLGEFFLDQRGTRPHFYQAEWEKRGGTVHFKELRMSQDYPYSQAHLPVRVQQTAEGHSVRAVYMLTGMADVAALTGDTKLLEACKTLWSNIVGRRMYITGGIGSQSYGESFTSDYDLPGDTVYAETCASIGLIFFAHRMLSLEPKSEYADVMERALYNTVVSGMSQDGKHFFYVNPLEVTPTAVHNNAIYHHIKTVRQGWFGCACCPPNIARLLASLGGYIYTFSNRTVYTQLYIGGHAEWELDGGKIHLEQQSDYAWEGKVQFRVSMDKPTSFTIALRVPDWTDSVSVTLNGIPYPAFTGDNGYIEIDRLWSSDDRIELEFGMPVHRMKGHPLVRHTAGRIALQRGPFVYCLEEADNGANLHQLYIPRDSELRANPIRELLGGVHVITADAVRGDTPDAWRNGALYRRNAEWNPAPVTATFIPYYAWANRGEGEMTVWVKEL</sequence>
<dbReference type="Pfam" id="PF20737">
    <property type="entry name" value="Glyco_hydro127C"/>
    <property type="match status" value="1"/>
</dbReference>
<protein>
    <submittedName>
        <fullName evidence="4">Glycoside hydrolase family 127 protein</fullName>
    </submittedName>
</protein>
<dbReference type="PANTHER" id="PTHR43465">
    <property type="entry name" value="DUF1680 DOMAIN PROTEIN (AFU_ORTHOLOGUE AFUA_1G08910)"/>
    <property type="match status" value="1"/>
</dbReference>